<keyword evidence="2" id="KW-1185">Reference proteome</keyword>
<accession>A0A9W6XTC3</accession>
<gene>
    <name evidence="1" type="ORF">Plil01_001698300</name>
</gene>
<sequence length="104" mass="11480">MEPLLATRWSRIQLSYIEHDLVLDAVVPDPLEVLGADVRIGVADDAFFGLGRDGPKRVVLTAAGAVRSCCRSRRGDQYGSKNHEEMADNRLGDIMVNGEIKRTQ</sequence>
<organism evidence="1 2">
    <name type="scientific">Phytophthora lilii</name>
    <dbReference type="NCBI Taxonomy" id="2077276"/>
    <lineage>
        <taxon>Eukaryota</taxon>
        <taxon>Sar</taxon>
        <taxon>Stramenopiles</taxon>
        <taxon>Oomycota</taxon>
        <taxon>Peronosporomycetes</taxon>
        <taxon>Peronosporales</taxon>
        <taxon>Peronosporaceae</taxon>
        <taxon>Phytophthora</taxon>
    </lineage>
</organism>
<evidence type="ECO:0000313" key="2">
    <source>
        <dbReference type="Proteomes" id="UP001165083"/>
    </source>
</evidence>
<evidence type="ECO:0000313" key="1">
    <source>
        <dbReference type="EMBL" id="GMF45061.1"/>
    </source>
</evidence>
<comment type="caution">
    <text evidence="1">The sequence shown here is derived from an EMBL/GenBank/DDBJ whole genome shotgun (WGS) entry which is preliminary data.</text>
</comment>
<dbReference type="AlphaFoldDB" id="A0A9W6XTC3"/>
<name>A0A9W6XTC3_9STRA</name>
<protein>
    <submittedName>
        <fullName evidence="1">Unnamed protein product</fullName>
    </submittedName>
</protein>
<proteinExistence type="predicted"/>
<dbReference type="EMBL" id="BSXW01003139">
    <property type="protein sequence ID" value="GMF45061.1"/>
    <property type="molecule type" value="Genomic_DNA"/>
</dbReference>
<reference evidence="1" key="1">
    <citation type="submission" date="2023-04" db="EMBL/GenBank/DDBJ databases">
        <title>Phytophthora lilii NBRC 32176.</title>
        <authorList>
            <person name="Ichikawa N."/>
            <person name="Sato H."/>
            <person name="Tonouchi N."/>
        </authorList>
    </citation>
    <scope>NUCLEOTIDE SEQUENCE</scope>
    <source>
        <strain evidence="1">NBRC 32176</strain>
    </source>
</reference>
<dbReference type="Proteomes" id="UP001165083">
    <property type="component" value="Unassembled WGS sequence"/>
</dbReference>